<reference evidence="3" key="2">
    <citation type="submission" date="2020-04" db="EMBL/GenBank/DDBJ databases">
        <authorList>
            <consortium name="NCBI Genome Project"/>
        </authorList>
    </citation>
    <scope>NUCLEOTIDE SEQUENCE</scope>
    <source>
        <strain evidence="3">CBS 304.34</strain>
    </source>
</reference>
<evidence type="ECO:0000313" key="2">
    <source>
        <dbReference type="Proteomes" id="UP000504636"/>
    </source>
</evidence>
<sequence>MKLSASSPVLISLIHLSDNEIKTLTSEIGFDPLLEPVQIYNWPKDAVPASRVDMWRIFDQVKPEFLAPYEQVFGFFIDCTDMHSMDRKPEIIVVDRRRQSSTNAAHENIMRLFKIQSEDMLFLWKGAWNPTGRGTHNGCRENESINRKMWTFEVVGNPDVPTIVGDPYPVFLLGPISEYQIRAVRAALMQEEGEYQFITVPNGDGTLEGLVRYFESPEFRHYEEPPHFFIAVDEETLDALPDPQEDDAEKWKPGDCSVILASASGCTASSPSYSVREYLGYGYGRTSLGGYGPHSAMNNLSTGNMDLFELIEPDDDGEEDEYGQCKPKKVFWSTFTPGDAVLDY</sequence>
<reference evidence="3" key="3">
    <citation type="submission" date="2025-04" db="UniProtKB">
        <authorList>
            <consortium name="RefSeq"/>
        </authorList>
    </citation>
    <scope>IDENTIFICATION</scope>
    <source>
        <strain evidence="3">CBS 304.34</strain>
    </source>
</reference>
<accession>A0A6A6Y358</accession>
<proteinExistence type="predicted"/>
<dbReference type="OrthoDB" id="3796277at2759"/>
<gene>
    <name evidence="1 3" type="ORF">BDZ99DRAFT_468446</name>
</gene>
<evidence type="ECO:0000313" key="3">
    <source>
        <dbReference type="RefSeq" id="XP_033570064.1"/>
    </source>
</evidence>
<keyword evidence="2" id="KW-1185">Reference proteome</keyword>
<dbReference type="Proteomes" id="UP000504636">
    <property type="component" value="Unplaced"/>
</dbReference>
<dbReference type="RefSeq" id="XP_033570064.1">
    <property type="nucleotide sequence ID" value="XM_033721242.1"/>
</dbReference>
<organism evidence="1">
    <name type="scientific">Mytilinidion resinicola</name>
    <dbReference type="NCBI Taxonomy" id="574789"/>
    <lineage>
        <taxon>Eukaryota</taxon>
        <taxon>Fungi</taxon>
        <taxon>Dikarya</taxon>
        <taxon>Ascomycota</taxon>
        <taxon>Pezizomycotina</taxon>
        <taxon>Dothideomycetes</taxon>
        <taxon>Pleosporomycetidae</taxon>
        <taxon>Mytilinidiales</taxon>
        <taxon>Mytilinidiaceae</taxon>
        <taxon>Mytilinidion</taxon>
    </lineage>
</organism>
<dbReference type="EMBL" id="MU003719">
    <property type="protein sequence ID" value="KAF2803100.1"/>
    <property type="molecule type" value="Genomic_DNA"/>
</dbReference>
<reference evidence="1 3" key="1">
    <citation type="journal article" date="2020" name="Stud. Mycol.">
        <title>101 Dothideomycetes genomes: a test case for predicting lifestyles and emergence of pathogens.</title>
        <authorList>
            <person name="Haridas S."/>
            <person name="Albert R."/>
            <person name="Binder M."/>
            <person name="Bloem J."/>
            <person name="Labutti K."/>
            <person name="Salamov A."/>
            <person name="Andreopoulos B."/>
            <person name="Baker S."/>
            <person name="Barry K."/>
            <person name="Bills G."/>
            <person name="Bluhm B."/>
            <person name="Cannon C."/>
            <person name="Castanera R."/>
            <person name="Culley D."/>
            <person name="Daum C."/>
            <person name="Ezra D."/>
            <person name="Gonzalez J."/>
            <person name="Henrissat B."/>
            <person name="Kuo A."/>
            <person name="Liang C."/>
            <person name="Lipzen A."/>
            <person name="Lutzoni F."/>
            <person name="Magnuson J."/>
            <person name="Mondo S."/>
            <person name="Nolan M."/>
            <person name="Ohm R."/>
            <person name="Pangilinan J."/>
            <person name="Park H.-J."/>
            <person name="Ramirez L."/>
            <person name="Alfaro M."/>
            <person name="Sun H."/>
            <person name="Tritt A."/>
            <person name="Yoshinaga Y."/>
            <person name="Zwiers L.-H."/>
            <person name="Turgeon B."/>
            <person name="Goodwin S."/>
            <person name="Spatafora J."/>
            <person name="Crous P."/>
            <person name="Grigoriev I."/>
        </authorList>
    </citation>
    <scope>NUCLEOTIDE SEQUENCE</scope>
    <source>
        <strain evidence="1 3">CBS 304.34</strain>
    </source>
</reference>
<dbReference type="AlphaFoldDB" id="A0A6A6Y358"/>
<name>A0A6A6Y358_9PEZI</name>
<protein>
    <submittedName>
        <fullName evidence="1 3">Uncharacterized protein</fullName>
    </submittedName>
</protein>
<evidence type="ECO:0000313" key="1">
    <source>
        <dbReference type="EMBL" id="KAF2803100.1"/>
    </source>
</evidence>
<dbReference type="GeneID" id="54462135"/>